<name>A0ABN8Y5N7_RANTA</name>
<feature type="region of interest" description="Disordered" evidence="1">
    <location>
        <begin position="1"/>
        <end position="196"/>
    </location>
</feature>
<evidence type="ECO:0000256" key="1">
    <source>
        <dbReference type="SAM" id="MobiDB-lite"/>
    </source>
</evidence>
<sequence>MGLSSGSEFLHRPPPPEASPGPRNLPPESHTTATYTQPYRSQSSKRCPSSRSLPPPRCSATSSPYPAPHSGPPYAPPPQPHPTTHPRTWTGIDACAAGQSFRASPPPPPPVPGSGAGSYTRRRRPKPVRAGVTTRPQSDAEATTSPQSHPPHPYPSGPQCRGGRGRASEVSTQNYISQSPTRFRTTFPRGACGVPP</sequence>
<dbReference type="Proteomes" id="UP001176941">
    <property type="component" value="Chromosome 15"/>
</dbReference>
<feature type="compositionally biased region" description="Polar residues" evidence="1">
    <location>
        <begin position="29"/>
        <end position="39"/>
    </location>
</feature>
<accession>A0ABN8Y5N7</accession>
<organism evidence="2 3">
    <name type="scientific">Rangifer tarandus platyrhynchus</name>
    <name type="common">Svalbard reindeer</name>
    <dbReference type="NCBI Taxonomy" id="3082113"/>
    <lineage>
        <taxon>Eukaryota</taxon>
        <taxon>Metazoa</taxon>
        <taxon>Chordata</taxon>
        <taxon>Craniata</taxon>
        <taxon>Vertebrata</taxon>
        <taxon>Euteleostomi</taxon>
        <taxon>Mammalia</taxon>
        <taxon>Eutheria</taxon>
        <taxon>Laurasiatheria</taxon>
        <taxon>Artiodactyla</taxon>
        <taxon>Ruminantia</taxon>
        <taxon>Pecora</taxon>
        <taxon>Cervidae</taxon>
        <taxon>Odocoileinae</taxon>
        <taxon>Rangifer</taxon>
    </lineage>
</organism>
<evidence type="ECO:0000313" key="2">
    <source>
        <dbReference type="EMBL" id="CAI9156895.1"/>
    </source>
</evidence>
<keyword evidence="3" id="KW-1185">Reference proteome</keyword>
<gene>
    <name evidence="2" type="ORF">MRATA1EN1_LOCUS5857</name>
</gene>
<feature type="compositionally biased region" description="Pro residues" evidence="1">
    <location>
        <begin position="65"/>
        <end position="83"/>
    </location>
</feature>
<reference evidence="2" key="1">
    <citation type="submission" date="2023-04" db="EMBL/GenBank/DDBJ databases">
        <authorList>
            <consortium name="ELIXIR-Norway"/>
        </authorList>
    </citation>
    <scope>NUCLEOTIDE SEQUENCE [LARGE SCALE GENOMIC DNA]</scope>
</reference>
<dbReference type="EMBL" id="OX459951">
    <property type="protein sequence ID" value="CAI9156895.1"/>
    <property type="molecule type" value="Genomic_DNA"/>
</dbReference>
<feature type="compositionally biased region" description="Low complexity" evidence="1">
    <location>
        <begin position="40"/>
        <end position="64"/>
    </location>
</feature>
<feature type="compositionally biased region" description="Pro residues" evidence="1">
    <location>
        <begin position="12"/>
        <end position="25"/>
    </location>
</feature>
<feature type="compositionally biased region" description="Polar residues" evidence="1">
    <location>
        <begin position="134"/>
        <end position="144"/>
    </location>
</feature>
<evidence type="ECO:0000313" key="3">
    <source>
        <dbReference type="Proteomes" id="UP001176941"/>
    </source>
</evidence>
<protein>
    <submittedName>
        <fullName evidence="2">Uncharacterized protein</fullName>
    </submittedName>
</protein>
<feature type="compositionally biased region" description="Polar residues" evidence="1">
    <location>
        <begin position="169"/>
        <end position="184"/>
    </location>
</feature>
<proteinExistence type="predicted"/>